<protein>
    <submittedName>
        <fullName evidence="1">Uncharacterized protein</fullName>
    </submittedName>
</protein>
<evidence type="ECO:0000313" key="2">
    <source>
        <dbReference type="Proteomes" id="UP000182945"/>
    </source>
</evidence>
<organism evidence="1 2">
    <name type="scientific">Virgibacillus halodenitrificans</name>
    <name type="common">Bacillus halodenitrificans</name>
    <dbReference type="NCBI Taxonomy" id="1482"/>
    <lineage>
        <taxon>Bacteria</taxon>
        <taxon>Bacillati</taxon>
        <taxon>Bacillota</taxon>
        <taxon>Bacilli</taxon>
        <taxon>Bacillales</taxon>
        <taxon>Bacillaceae</taxon>
        <taxon>Virgibacillus</taxon>
    </lineage>
</organism>
<accession>A0AAC9J2S1</accession>
<gene>
    <name evidence="1" type="ORF">BME96_15500</name>
</gene>
<dbReference type="Proteomes" id="UP000182945">
    <property type="component" value="Chromosome"/>
</dbReference>
<dbReference type="KEGG" id="vhl:BME96_15500"/>
<sequence>MLMPLVNFLLKFSDFNFRLILLDKWNAFKGRELTYMEEGFVRLSHGNVHHIEWVKEMMK</sequence>
<name>A0AAC9J2S1_VIRHA</name>
<dbReference type="AlphaFoldDB" id="A0AAC9J2S1"/>
<proteinExistence type="predicted"/>
<evidence type="ECO:0000313" key="1">
    <source>
        <dbReference type="EMBL" id="APC49512.1"/>
    </source>
</evidence>
<reference evidence="1 2" key="1">
    <citation type="submission" date="2016-11" db="EMBL/GenBank/DDBJ databases">
        <title>Complete genome sequencing of Virgibacillus halodenitrificans PDB-F2.</title>
        <authorList>
            <person name="Sun Z."/>
            <person name="Zhou Y."/>
            <person name="Li H."/>
        </authorList>
    </citation>
    <scope>NUCLEOTIDE SEQUENCE [LARGE SCALE GENOMIC DNA]</scope>
    <source>
        <strain evidence="1 2">PDB-F2</strain>
    </source>
</reference>
<dbReference type="EMBL" id="CP017962">
    <property type="protein sequence ID" value="APC49512.1"/>
    <property type="molecule type" value="Genomic_DNA"/>
</dbReference>